<evidence type="ECO:0000313" key="1">
    <source>
        <dbReference type="EMBL" id="WVZ08176.1"/>
    </source>
</evidence>
<evidence type="ECO:0000313" key="2">
    <source>
        <dbReference type="Proteomes" id="UP001374535"/>
    </source>
</evidence>
<protein>
    <submittedName>
        <fullName evidence="1">Uncharacterized protein</fullName>
    </submittedName>
</protein>
<proteinExistence type="predicted"/>
<feature type="non-terminal residue" evidence="1">
    <location>
        <position position="1"/>
    </location>
</feature>
<organism evidence="1 2">
    <name type="scientific">Vigna mungo</name>
    <name type="common">Black gram</name>
    <name type="synonym">Phaseolus mungo</name>
    <dbReference type="NCBI Taxonomy" id="3915"/>
    <lineage>
        <taxon>Eukaryota</taxon>
        <taxon>Viridiplantae</taxon>
        <taxon>Streptophyta</taxon>
        <taxon>Embryophyta</taxon>
        <taxon>Tracheophyta</taxon>
        <taxon>Spermatophyta</taxon>
        <taxon>Magnoliopsida</taxon>
        <taxon>eudicotyledons</taxon>
        <taxon>Gunneridae</taxon>
        <taxon>Pentapetalae</taxon>
        <taxon>rosids</taxon>
        <taxon>fabids</taxon>
        <taxon>Fabales</taxon>
        <taxon>Fabaceae</taxon>
        <taxon>Papilionoideae</taxon>
        <taxon>50 kb inversion clade</taxon>
        <taxon>NPAAA clade</taxon>
        <taxon>indigoferoid/millettioid clade</taxon>
        <taxon>Phaseoleae</taxon>
        <taxon>Vigna</taxon>
    </lineage>
</organism>
<dbReference type="AlphaFoldDB" id="A0AAQ3RXR3"/>
<reference evidence="1 2" key="1">
    <citation type="journal article" date="2023" name="Life. Sci Alliance">
        <title>Evolutionary insights into 3D genome organization and epigenetic landscape of Vigna mungo.</title>
        <authorList>
            <person name="Junaid A."/>
            <person name="Singh B."/>
            <person name="Bhatia S."/>
        </authorList>
    </citation>
    <scope>NUCLEOTIDE SEQUENCE [LARGE SCALE GENOMIC DNA]</scope>
    <source>
        <strain evidence="1">Urdbean</strain>
    </source>
</reference>
<name>A0AAQ3RXR3_VIGMU</name>
<gene>
    <name evidence="1" type="ORF">V8G54_021522</name>
</gene>
<keyword evidence="2" id="KW-1185">Reference proteome</keyword>
<dbReference type="EMBL" id="CP144695">
    <property type="protein sequence ID" value="WVZ08176.1"/>
    <property type="molecule type" value="Genomic_DNA"/>
</dbReference>
<sequence>AAFPTEGPCLTASVLLRISTATKVESTNRRAKHPQCLKNHIEMQQEMELFDLICLHATPEKQICGTINPVTSFIHKLDSTPLRFYKKIQNEKCHSFSNNSKNTYIILYSKLKFYKLKSGNLSPQSLRHSVHSFFPSLESHTIPAINQKIYFSTIKLYT</sequence>
<dbReference type="Proteomes" id="UP001374535">
    <property type="component" value="Chromosome 6"/>
</dbReference>
<accession>A0AAQ3RXR3</accession>